<keyword evidence="2" id="KW-0808">Transferase</keyword>
<feature type="domain" description="Methyltransferase FkbM" evidence="1">
    <location>
        <begin position="90"/>
        <end position="258"/>
    </location>
</feature>
<sequence length="289" mass="31992">MEERMQRALRRFGGSRTKRLLRHPYRSLAPLVDRRLGRSRPATCPTFYGAEFHGVLPEAVTTQVWRTTVYSPDVCRALIHMLKPGDTFMDIGAHFGFFSLFASHLVGETGRTVSVEAMPGTFAVLKRNMQTAEADGRATLFNVAAADTETTLVFKDFGIVASSLNTAFENRGASSLIRTPKDVTVTARTGDALLREAGARPDLIKIDAESSELLVLKGLEETIREHRPALVLELGDDPSAADPQTPRIWERLTGLGYRPVHFEGPDPSDIGLDRALRYANVLFLPDRKD</sequence>
<evidence type="ECO:0000259" key="1">
    <source>
        <dbReference type="Pfam" id="PF05050"/>
    </source>
</evidence>
<dbReference type="Proteomes" id="UP000004318">
    <property type="component" value="Unassembled WGS sequence"/>
</dbReference>
<gene>
    <name evidence="2" type="ORF">OB2597_13018</name>
</gene>
<organism evidence="2 3">
    <name type="scientific">Pseudooceanicola batsensis (strain ATCC BAA-863 / DSM 15984 / KCTC 12145 / HTCC2597)</name>
    <name type="common">Oceanicola batsensis</name>
    <dbReference type="NCBI Taxonomy" id="252305"/>
    <lineage>
        <taxon>Bacteria</taxon>
        <taxon>Pseudomonadati</taxon>
        <taxon>Pseudomonadota</taxon>
        <taxon>Alphaproteobacteria</taxon>
        <taxon>Rhodobacterales</taxon>
        <taxon>Paracoccaceae</taxon>
        <taxon>Pseudooceanicola</taxon>
    </lineage>
</organism>
<reference evidence="2 3" key="1">
    <citation type="journal article" date="2010" name="J. Bacteriol.">
        <title>Genome sequences of Oceanicola granulosus HTCC2516(T) and Oceanicola batsensis HTCC2597(TDelta).</title>
        <authorList>
            <person name="Thrash J.C."/>
            <person name="Cho J.C."/>
            <person name="Vergin K.L."/>
            <person name="Giovannoni S.J."/>
        </authorList>
    </citation>
    <scope>NUCLEOTIDE SEQUENCE [LARGE SCALE GENOMIC DNA]</scope>
    <source>
        <strain evidence="3">ATCC BAA-863 / DSM 15984 / KCTC 12145 / HTCC2597</strain>
    </source>
</reference>
<dbReference type="AlphaFoldDB" id="A3TY32"/>
<dbReference type="NCBIfam" id="TIGR01444">
    <property type="entry name" value="fkbM_fam"/>
    <property type="match status" value="1"/>
</dbReference>
<dbReference type="SUPFAM" id="SSF53335">
    <property type="entry name" value="S-adenosyl-L-methionine-dependent methyltransferases"/>
    <property type="match status" value="1"/>
</dbReference>
<dbReference type="HOGENOM" id="CLU_074577_0_0_5"/>
<keyword evidence="3" id="KW-1185">Reference proteome</keyword>
<comment type="caution">
    <text evidence="2">The sequence shown here is derived from an EMBL/GenBank/DDBJ whole genome shotgun (WGS) entry which is preliminary data.</text>
</comment>
<dbReference type="GO" id="GO:0008168">
    <property type="term" value="F:methyltransferase activity"/>
    <property type="evidence" value="ECO:0007669"/>
    <property type="project" value="UniProtKB-KW"/>
</dbReference>
<protein>
    <submittedName>
        <fullName evidence="2">Methyltransferase, FkbM family protein</fullName>
    </submittedName>
</protein>
<dbReference type="InterPro" id="IPR029063">
    <property type="entry name" value="SAM-dependent_MTases_sf"/>
</dbReference>
<dbReference type="InterPro" id="IPR006342">
    <property type="entry name" value="FkbM_mtfrase"/>
</dbReference>
<keyword evidence="2" id="KW-0489">Methyltransferase</keyword>
<evidence type="ECO:0000313" key="2">
    <source>
        <dbReference type="EMBL" id="EAQ03066.1"/>
    </source>
</evidence>
<dbReference type="PANTHER" id="PTHR34203">
    <property type="entry name" value="METHYLTRANSFERASE, FKBM FAMILY PROTEIN"/>
    <property type="match status" value="1"/>
</dbReference>
<dbReference type="Pfam" id="PF05050">
    <property type="entry name" value="Methyltransf_21"/>
    <property type="match status" value="1"/>
</dbReference>
<accession>A3TY32</accession>
<dbReference type="GO" id="GO:0032259">
    <property type="term" value="P:methylation"/>
    <property type="evidence" value="ECO:0007669"/>
    <property type="project" value="UniProtKB-KW"/>
</dbReference>
<dbReference type="eggNOG" id="COG2242">
    <property type="taxonomic scope" value="Bacteria"/>
</dbReference>
<proteinExistence type="predicted"/>
<dbReference type="EMBL" id="AAMO01000005">
    <property type="protein sequence ID" value="EAQ03066.1"/>
    <property type="molecule type" value="Genomic_DNA"/>
</dbReference>
<dbReference type="PANTHER" id="PTHR34203:SF15">
    <property type="entry name" value="SLL1173 PROTEIN"/>
    <property type="match status" value="1"/>
</dbReference>
<evidence type="ECO:0000313" key="3">
    <source>
        <dbReference type="Proteomes" id="UP000004318"/>
    </source>
</evidence>
<name>A3TY32_PSEBH</name>
<dbReference type="STRING" id="252305.OB2597_13018"/>
<dbReference type="Gene3D" id="3.40.50.150">
    <property type="entry name" value="Vaccinia Virus protein VP39"/>
    <property type="match status" value="1"/>
</dbReference>
<dbReference type="InterPro" id="IPR052514">
    <property type="entry name" value="SAM-dependent_MTase"/>
</dbReference>